<dbReference type="InterPro" id="IPR000644">
    <property type="entry name" value="CBS_dom"/>
</dbReference>
<dbReference type="PANTHER" id="PTHR42745:SF1">
    <property type="entry name" value="ARABINOSE 5-PHOSPHATE ISOMERASE KDSD"/>
    <property type="match status" value="1"/>
</dbReference>
<dbReference type="InterPro" id="IPR050986">
    <property type="entry name" value="GutQ/KpsF_isomerases"/>
</dbReference>
<dbReference type="EMBL" id="CP130612">
    <property type="protein sequence ID" value="WKW12184.1"/>
    <property type="molecule type" value="Genomic_DNA"/>
</dbReference>
<evidence type="ECO:0000313" key="11">
    <source>
        <dbReference type="EMBL" id="WKW15093.1"/>
    </source>
</evidence>
<dbReference type="Proteomes" id="UP001229955">
    <property type="component" value="Chromosome"/>
</dbReference>
<feature type="site" description="Catalytically relevant" evidence="6">
    <location>
        <position position="106"/>
    </location>
</feature>
<evidence type="ECO:0000259" key="9">
    <source>
        <dbReference type="PROSITE" id="PS51464"/>
    </source>
</evidence>
<protein>
    <submittedName>
        <fullName evidence="10">KpsF/GutQ family sugar-phosphate isomerase</fullName>
    </submittedName>
</protein>
<keyword evidence="5" id="KW-0479">Metal-binding</keyword>
<feature type="binding site" evidence="5">
    <location>
        <position position="77"/>
    </location>
    <ligand>
        <name>Zn(2+)</name>
        <dbReference type="ChEBI" id="CHEBI:29105"/>
    </ligand>
</feature>
<keyword evidence="2" id="KW-0677">Repeat</keyword>
<evidence type="ECO:0000256" key="5">
    <source>
        <dbReference type="PIRSR" id="PIRSR004692-2"/>
    </source>
</evidence>
<dbReference type="GO" id="GO:0005975">
    <property type="term" value="P:carbohydrate metabolic process"/>
    <property type="evidence" value="ECO:0007669"/>
    <property type="project" value="InterPro"/>
</dbReference>
<evidence type="ECO:0000256" key="2">
    <source>
        <dbReference type="ARBA" id="ARBA00022737"/>
    </source>
</evidence>
<organism evidence="10">
    <name type="scientific">Pseudogemmatithrix spongiicola</name>
    <dbReference type="NCBI Taxonomy" id="3062599"/>
    <lineage>
        <taxon>Bacteria</taxon>
        <taxon>Pseudomonadati</taxon>
        <taxon>Gemmatimonadota</taxon>
        <taxon>Gemmatimonadia</taxon>
        <taxon>Gemmatimonadales</taxon>
        <taxon>Gemmatimonadaceae</taxon>
        <taxon>Pseudogemmatithrix</taxon>
    </lineage>
</organism>
<dbReference type="AlphaFoldDB" id="A0AA49JUJ6"/>
<evidence type="ECO:0000256" key="7">
    <source>
        <dbReference type="PROSITE-ProRule" id="PRU00703"/>
    </source>
</evidence>
<evidence type="ECO:0000313" key="10">
    <source>
        <dbReference type="EMBL" id="WKW12184.1"/>
    </source>
</evidence>
<dbReference type="InterPro" id="IPR001347">
    <property type="entry name" value="SIS_dom"/>
</dbReference>
<feature type="domain" description="CBS" evidence="8">
    <location>
        <begin position="270"/>
        <end position="322"/>
    </location>
</feature>
<evidence type="ECO:0000256" key="1">
    <source>
        <dbReference type="ARBA" id="ARBA00008165"/>
    </source>
</evidence>
<dbReference type="GO" id="GO:1901135">
    <property type="term" value="P:carbohydrate derivative metabolic process"/>
    <property type="evidence" value="ECO:0007669"/>
    <property type="project" value="InterPro"/>
</dbReference>
<proteinExistence type="inferred from homology"/>
<dbReference type="SUPFAM" id="SSF53697">
    <property type="entry name" value="SIS domain"/>
    <property type="match status" value="1"/>
</dbReference>
<dbReference type="InterPro" id="IPR046348">
    <property type="entry name" value="SIS_dom_sf"/>
</dbReference>
<comment type="similarity">
    <text evidence="1 4">Belongs to the SIS family. GutQ/KpsF subfamily.</text>
</comment>
<name>A0AA49JUJ6_9BACT</name>
<dbReference type="PROSITE" id="PS51371">
    <property type="entry name" value="CBS"/>
    <property type="match status" value="2"/>
</dbReference>
<dbReference type="Pfam" id="PF01380">
    <property type="entry name" value="SIS"/>
    <property type="match status" value="1"/>
</dbReference>
<keyword evidence="5" id="KW-0862">Zinc</keyword>
<dbReference type="GO" id="GO:0097367">
    <property type="term" value="F:carbohydrate derivative binding"/>
    <property type="evidence" value="ECO:0007669"/>
    <property type="project" value="InterPro"/>
</dbReference>
<accession>A0AA49K0Q5</accession>
<dbReference type="NCBIfam" id="TIGR00393">
    <property type="entry name" value="kpsF"/>
    <property type="match status" value="1"/>
</dbReference>
<dbReference type="FunFam" id="3.40.50.10490:FF:000011">
    <property type="entry name" value="Arabinose 5-phosphate isomerase"/>
    <property type="match status" value="1"/>
</dbReference>
<dbReference type="CDD" id="cd04604">
    <property type="entry name" value="CBS_pair_SIS_assoc"/>
    <property type="match status" value="1"/>
</dbReference>
<dbReference type="Gene3D" id="3.40.50.10490">
    <property type="entry name" value="Glucose-6-phosphate isomerase like protein, domain 1"/>
    <property type="match status" value="1"/>
</dbReference>
<accession>A0AA49JUJ6</accession>
<dbReference type="Gene3D" id="3.10.580.10">
    <property type="entry name" value="CBS-domain"/>
    <property type="match status" value="1"/>
</dbReference>
<dbReference type="InterPro" id="IPR046342">
    <property type="entry name" value="CBS_dom_sf"/>
</dbReference>
<dbReference type="RefSeq" id="WP_367887856.1">
    <property type="nucleotide sequence ID" value="NZ_CP130612.1"/>
</dbReference>
<keyword evidence="10" id="KW-0413">Isomerase</keyword>
<dbReference type="PROSITE" id="PS51464">
    <property type="entry name" value="SIS"/>
    <property type="match status" value="1"/>
</dbReference>
<dbReference type="EMBL" id="CP130613">
    <property type="protein sequence ID" value="WKW15093.1"/>
    <property type="molecule type" value="Genomic_DNA"/>
</dbReference>
<dbReference type="PANTHER" id="PTHR42745">
    <property type="match status" value="1"/>
</dbReference>
<gene>
    <name evidence="10" type="ORF">Strain138_001466</name>
    <name evidence="11" type="ORF">Strain318_001466</name>
</gene>
<dbReference type="GO" id="GO:0046872">
    <property type="term" value="F:metal ion binding"/>
    <property type="evidence" value="ECO:0007669"/>
    <property type="project" value="UniProtKB-KW"/>
</dbReference>
<reference evidence="10" key="1">
    <citation type="submission" date="2023-07" db="EMBL/GenBank/DDBJ databases">
        <authorList>
            <person name="Haufschild T."/>
            <person name="Kallscheuer N."/>
            <person name="Hammer J."/>
            <person name="Kohn T."/>
            <person name="Kabuu M."/>
            <person name="Jogler M."/>
            <person name="Wohfarth N."/>
            <person name="Heuer A."/>
            <person name="Rohde M."/>
            <person name="van Teeseling M.C.F."/>
            <person name="Jogler C."/>
        </authorList>
    </citation>
    <scope>NUCLEOTIDE SEQUENCE</scope>
    <source>
        <strain evidence="10">Strain 138</strain>
        <strain evidence="11">Strain 318</strain>
    </source>
</reference>
<feature type="site" description="Catalytically relevant" evidence="6">
    <location>
        <position position="188"/>
    </location>
</feature>
<dbReference type="GO" id="GO:0019146">
    <property type="term" value="F:arabinose-5-phosphate isomerase activity"/>
    <property type="evidence" value="ECO:0007669"/>
    <property type="project" value="UniProtKB-ARBA"/>
</dbReference>
<feature type="site" description="Catalytically relevant" evidence="6">
    <location>
        <position position="54"/>
    </location>
</feature>
<evidence type="ECO:0000256" key="4">
    <source>
        <dbReference type="PIRNR" id="PIRNR004692"/>
    </source>
</evidence>
<evidence type="ECO:0000259" key="8">
    <source>
        <dbReference type="PROSITE" id="PS51371"/>
    </source>
</evidence>
<evidence type="ECO:0000256" key="6">
    <source>
        <dbReference type="PIRSR" id="PIRSR004692-3"/>
    </source>
</evidence>
<feature type="site" description="Catalytically relevant" evidence="6">
    <location>
        <position position="147"/>
    </location>
</feature>
<evidence type="ECO:0000256" key="3">
    <source>
        <dbReference type="ARBA" id="ARBA00023122"/>
    </source>
</evidence>
<keyword evidence="12" id="KW-1185">Reference proteome</keyword>
<dbReference type="InterPro" id="IPR004800">
    <property type="entry name" value="KdsD/KpsF-type"/>
</dbReference>
<feature type="domain" description="CBS" evidence="8">
    <location>
        <begin position="205"/>
        <end position="261"/>
    </location>
</feature>
<feature type="domain" description="SIS" evidence="9">
    <location>
        <begin position="36"/>
        <end position="179"/>
    </location>
</feature>
<dbReference type="Pfam" id="PF00571">
    <property type="entry name" value="CBS"/>
    <property type="match status" value="2"/>
</dbReference>
<sequence length="322" mass="33915">MSETARIVARGKRVLELERDAVAEAAARLDDAFAAAVQLIKQAKGRVIVAGIGKSGLIARKIAATMTSTGTPAYFLHPTESVHGDLGIVTDDDVALLLSKSGETQELLPLLEQLTRLGVPCISITSNRESTLARNSRVALDGYVREEACPHDLAPTTSTTLALAIGDALAVALLEEKGFRREDFAKFHPGGSLGRKLLLRVRDVMIADPLPTLGSDATMREAIVVLAKQRGLGIVLDGAGRLAGVLTTGDLTRLMQRDGDVMAIRVGDVMTRSPKTVDAEALASAAVHTMEQFGVIALPALAPDGRVAGVVHLHDLMRAGAA</sequence>
<evidence type="ECO:0000313" key="12">
    <source>
        <dbReference type="Proteomes" id="UP001229955"/>
    </source>
</evidence>
<keyword evidence="3 7" id="KW-0129">CBS domain</keyword>
<dbReference type="KEGG" id="pspc:Strain318_001466"/>
<dbReference type="InterPro" id="IPR035474">
    <property type="entry name" value="SIS_Kpsf"/>
</dbReference>
<dbReference type="PIRSF" id="PIRSF004692">
    <property type="entry name" value="KdsD_KpsF"/>
    <property type="match status" value="1"/>
</dbReference>
<dbReference type="CDD" id="cd05014">
    <property type="entry name" value="SIS_Kpsf"/>
    <property type="match status" value="1"/>
</dbReference>